<dbReference type="Gene3D" id="3.60.15.10">
    <property type="entry name" value="Ribonuclease Z/Hydroxyacylglutathione hydrolase-like"/>
    <property type="match status" value="1"/>
</dbReference>
<evidence type="ECO:0000313" key="3">
    <source>
        <dbReference type="Proteomes" id="UP000093740"/>
    </source>
</evidence>
<feature type="domain" description="Metallo-beta-lactamase" evidence="1">
    <location>
        <begin position="32"/>
        <end position="89"/>
    </location>
</feature>
<dbReference type="AlphaFoldDB" id="A0AAI8CLF3"/>
<dbReference type="EMBL" id="CP014334">
    <property type="protein sequence ID" value="AMW32390.1"/>
    <property type="molecule type" value="Genomic_DNA"/>
</dbReference>
<dbReference type="KEGG" id="fia:NA23_03155"/>
<dbReference type="InterPro" id="IPR001279">
    <property type="entry name" value="Metallo-B-lactamas"/>
</dbReference>
<reference evidence="2 3" key="1">
    <citation type="journal article" date="2015" name="Stand. Genomic Sci.">
        <title>Genome sequence of a native-feather degrading extremely thermophilic Eubacterium, Fervidobacterium islandicum AW-1.</title>
        <authorList>
            <person name="Lee Y.J."/>
            <person name="Jeong H."/>
            <person name="Park G.S."/>
            <person name="Kwak Y."/>
            <person name="Lee S.J."/>
            <person name="Lee S.J."/>
            <person name="Park M.K."/>
            <person name="Kim J.Y."/>
            <person name="Kang H.K."/>
            <person name="Shin J.H."/>
            <person name="Lee D.W."/>
        </authorList>
    </citation>
    <scope>NUCLEOTIDE SEQUENCE [LARGE SCALE GENOMIC DNA]</scope>
    <source>
        <strain evidence="2 3">AW-1</strain>
    </source>
</reference>
<evidence type="ECO:0000313" key="2">
    <source>
        <dbReference type="EMBL" id="AMW32390.1"/>
    </source>
</evidence>
<dbReference type="PANTHER" id="PTHR13754:SF13">
    <property type="entry name" value="METALLO-BETA-LACTAMASE SUPERFAMILY PROTEIN (AFU_ORTHOLOGUE AFUA_3G07630)"/>
    <property type="match status" value="1"/>
</dbReference>
<gene>
    <name evidence="2" type="ORF">NA23_03155</name>
</gene>
<dbReference type="InterPro" id="IPR036866">
    <property type="entry name" value="RibonucZ/Hydroxyglut_hydro"/>
</dbReference>
<dbReference type="RefSeq" id="WP_052107066.1">
    <property type="nucleotide sequence ID" value="NZ_CP014334.2"/>
</dbReference>
<accession>A0AAI8CLF3</accession>
<keyword evidence="3" id="KW-1185">Reference proteome</keyword>
<proteinExistence type="predicted"/>
<dbReference type="CDD" id="cd07713">
    <property type="entry name" value="DHPS-like_MBL-fold"/>
    <property type="match status" value="1"/>
</dbReference>
<organism evidence="2 3">
    <name type="scientific">Fervidobacterium islandicum</name>
    <dbReference type="NCBI Taxonomy" id="2423"/>
    <lineage>
        <taxon>Bacteria</taxon>
        <taxon>Thermotogati</taxon>
        <taxon>Thermotogota</taxon>
        <taxon>Thermotogae</taxon>
        <taxon>Thermotogales</taxon>
        <taxon>Fervidobacteriaceae</taxon>
        <taxon>Fervidobacterium</taxon>
    </lineage>
</organism>
<name>A0AAI8CLF3_FERIS</name>
<dbReference type="Pfam" id="PF00753">
    <property type="entry name" value="Lactamase_B"/>
    <property type="match status" value="1"/>
</dbReference>
<dbReference type="Proteomes" id="UP000093740">
    <property type="component" value="Chromosome"/>
</dbReference>
<sequence length="260" mass="29439">MKNASTTINISSSTLTILCNDELNPPLHSEHGFSILIEKSGEPTVLFDTGTTDVFIKNAFIFGKDLSKVEYIVISHGHYDHAGGLKYLTTFGKKFKVFLRKDAFLPKYSGERFTGIDWESIKDAFEFVIINEKLVKITNSIYAFGPAWMKNNFEEPDPNFQVIKNGEKVRDFFEEELNLVIDEGDGIILITGCAHRGIINIVQDAIELFGKKVRLLIGGFHLYKSPREKIQMVVSILRQLSIEQIIPLHCSGELIREILL</sequence>
<evidence type="ECO:0000259" key="1">
    <source>
        <dbReference type="Pfam" id="PF00753"/>
    </source>
</evidence>
<dbReference type="InterPro" id="IPR041712">
    <property type="entry name" value="DHPS-like_MBL-fold"/>
</dbReference>
<dbReference type="InterPro" id="IPR052926">
    <property type="entry name" value="Metallo-beta-lactamase_dom"/>
</dbReference>
<protein>
    <submittedName>
        <fullName evidence="2">MBL fold metallo-hydrolase</fullName>
    </submittedName>
</protein>
<dbReference type="SUPFAM" id="SSF56281">
    <property type="entry name" value="Metallo-hydrolase/oxidoreductase"/>
    <property type="match status" value="1"/>
</dbReference>
<dbReference type="PANTHER" id="PTHR13754">
    <property type="entry name" value="METALLO-BETA-LACTAMASE SUPERFAMILY PROTEIN"/>
    <property type="match status" value="1"/>
</dbReference>
<dbReference type="GO" id="GO:0016740">
    <property type="term" value="F:transferase activity"/>
    <property type="evidence" value="ECO:0007669"/>
    <property type="project" value="TreeGrafter"/>
</dbReference>